<dbReference type="Pfam" id="PF01878">
    <property type="entry name" value="EVE"/>
    <property type="match status" value="1"/>
</dbReference>
<dbReference type="CDD" id="cd21133">
    <property type="entry name" value="EVE"/>
    <property type="match status" value="1"/>
</dbReference>
<dbReference type="InterPro" id="IPR047197">
    <property type="entry name" value="THYN1-like_EVE"/>
</dbReference>
<dbReference type="PANTHER" id="PTHR14087">
    <property type="entry name" value="THYMOCYTE NUCLEAR PROTEIN 1"/>
    <property type="match status" value="1"/>
</dbReference>
<gene>
    <name evidence="2" type="ORF">AMST5_02755</name>
</gene>
<proteinExistence type="predicted"/>
<name>A0AA48M541_9ZZZZ</name>
<feature type="domain" description="EVE" evidence="1">
    <location>
        <begin position="2"/>
        <end position="134"/>
    </location>
</feature>
<dbReference type="Gene3D" id="3.10.590.10">
    <property type="entry name" value="ph1033 like domains"/>
    <property type="match status" value="1"/>
</dbReference>
<protein>
    <recommendedName>
        <fullName evidence="1">EVE domain-containing protein</fullName>
    </recommendedName>
</protein>
<evidence type="ECO:0000313" key="2">
    <source>
        <dbReference type="EMBL" id="CAJ0876108.1"/>
    </source>
</evidence>
<reference evidence="2" key="1">
    <citation type="submission" date="2023-07" db="EMBL/GenBank/DDBJ databases">
        <authorList>
            <person name="Pelsma A.J. K."/>
        </authorList>
    </citation>
    <scope>NUCLEOTIDE SEQUENCE</scope>
</reference>
<dbReference type="InterPro" id="IPR052181">
    <property type="entry name" value="5hmC_binding"/>
</dbReference>
<dbReference type="InterPro" id="IPR015947">
    <property type="entry name" value="PUA-like_sf"/>
</dbReference>
<sequence length="140" mass="15763">MAHWLFKSEPSTWSWDQQVAAGAKGTFWNGVRNHLAKQQLMAMKKGERGFFYHSNDERAIVGIVEVIKTYYPDHTDETGKFGMVDVKAVKALKKPVTLAQIKAEPRLADMVLVNNSRLSVQPVTDAEWAVVMEMAGEKAR</sequence>
<accession>A0AA48M541</accession>
<dbReference type="PANTHER" id="PTHR14087:SF7">
    <property type="entry name" value="THYMOCYTE NUCLEAR PROTEIN 1"/>
    <property type="match status" value="1"/>
</dbReference>
<organism evidence="2">
    <name type="scientific">freshwater sediment metagenome</name>
    <dbReference type="NCBI Taxonomy" id="556182"/>
    <lineage>
        <taxon>unclassified sequences</taxon>
        <taxon>metagenomes</taxon>
        <taxon>ecological metagenomes</taxon>
    </lineage>
</organism>
<dbReference type="SUPFAM" id="SSF88697">
    <property type="entry name" value="PUA domain-like"/>
    <property type="match status" value="1"/>
</dbReference>
<dbReference type="EMBL" id="OY288114">
    <property type="protein sequence ID" value="CAJ0876108.1"/>
    <property type="molecule type" value="Genomic_DNA"/>
</dbReference>
<dbReference type="AlphaFoldDB" id="A0AA48M541"/>
<dbReference type="InterPro" id="IPR002740">
    <property type="entry name" value="EVE_domain"/>
</dbReference>
<dbReference type="GO" id="GO:0005634">
    <property type="term" value="C:nucleus"/>
    <property type="evidence" value="ECO:0007669"/>
    <property type="project" value="TreeGrafter"/>
</dbReference>
<evidence type="ECO:0000259" key="1">
    <source>
        <dbReference type="Pfam" id="PF01878"/>
    </source>
</evidence>